<dbReference type="GO" id="GO:0052855">
    <property type="term" value="F:ADP-dependent NAD(P)H-hydrate dehydratase activity"/>
    <property type="evidence" value="ECO:0007669"/>
    <property type="project" value="UniProtKB-UniRule"/>
</dbReference>
<evidence type="ECO:0000256" key="2">
    <source>
        <dbReference type="ARBA" id="ARBA00022840"/>
    </source>
</evidence>
<protein>
    <recommendedName>
        <fullName evidence="6">ADP-dependent (S)-NAD(P)H-hydrate dehydratase</fullName>
        <ecNumber evidence="6">4.2.1.136</ecNumber>
    </recommendedName>
    <alternativeName>
        <fullName evidence="6">ADP-dependent NAD(P)HX dehydratase</fullName>
    </alternativeName>
</protein>
<dbReference type="OrthoDB" id="9806925at2"/>
<organism evidence="9 10">
    <name type="scientific">Carnobacterium iners</name>
    <dbReference type="NCBI Taxonomy" id="1073423"/>
    <lineage>
        <taxon>Bacteria</taxon>
        <taxon>Bacillati</taxon>
        <taxon>Bacillota</taxon>
        <taxon>Bacilli</taxon>
        <taxon>Lactobacillales</taxon>
        <taxon>Carnobacteriaceae</taxon>
        <taxon>Carnobacterium</taxon>
    </lineage>
</organism>
<comment type="similarity">
    <text evidence="6">Belongs to the NnrD/CARKD family.</text>
</comment>
<feature type="binding site" evidence="6">
    <location>
        <position position="40"/>
    </location>
    <ligand>
        <name>(6S)-NADPHX</name>
        <dbReference type="ChEBI" id="CHEBI:64076"/>
    </ligand>
</feature>
<comment type="cofactor">
    <cofactor evidence="6">
        <name>Mg(2+)</name>
        <dbReference type="ChEBI" id="CHEBI:18420"/>
    </cofactor>
</comment>
<evidence type="ECO:0000256" key="7">
    <source>
        <dbReference type="SAM" id="Phobius"/>
    </source>
</evidence>
<feature type="domain" description="YjeF C-terminal" evidence="8">
    <location>
        <begin position="5"/>
        <end position="272"/>
    </location>
</feature>
<keyword evidence="9" id="KW-0808">Transferase</keyword>
<evidence type="ECO:0000256" key="5">
    <source>
        <dbReference type="ARBA" id="ARBA00023239"/>
    </source>
</evidence>
<sequence>MKKLDKATVQSIVPKRKNTSYKGDYGKVLLIGGNESMGGAIILTALAAVYSGAGLVTVATAKRNHISLHAQLPEAMVIDWDDYRQLENQLKEATVIAIGPGMGTSDHSLHLLCFILAEITKEQRVLIDGSAITLMAKHDLAVPNDQTIFTPHLGEWERLSGLEPAKQNPILNQVKQKQLHATIVLKQHRTEIYFEEDSWQNQGGNPAMATGGMGDTLAGIVASLIAQLPDLKSGVLAGVFLHSYIGDQLAQKQYVVLPSQLIKQLPVTLKDFSII</sequence>
<keyword evidence="4 6" id="KW-0520">NAD</keyword>
<dbReference type="RefSeq" id="WP_085558474.1">
    <property type="nucleotide sequence ID" value="NZ_FOAH01000041.1"/>
</dbReference>
<keyword evidence="2 6" id="KW-0067">ATP-binding</keyword>
<proteinExistence type="inferred from homology"/>
<keyword evidence="3 6" id="KW-0521">NADP</keyword>
<accession>A0A1X7MNB6</accession>
<dbReference type="InterPro" id="IPR029056">
    <property type="entry name" value="Ribokinase-like"/>
</dbReference>
<feature type="binding site" evidence="6">
    <location>
        <position position="214"/>
    </location>
    <ligand>
        <name>AMP</name>
        <dbReference type="ChEBI" id="CHEBI:456215"/>
    </ligand>
</feature>
<dbReference type="STRING" id="1073423.SAMN04488700_0057"/>
<dbReference type="PROSITE" id="PS51383">
    <property type="entry name" value="YJEF_C_3"/>
    <property type="match status" value="1"/>
</dbReference>
<keyword evidence="7" id="KW-0472">Membrane</keyword>
<keyword evidence="5 6" id="KW-0456">Lyase</keyword>
<comment type="catalytic activity">
    <reaction evidence="6">
        <text>(6S)-NADPHX + ADP = AMP + phosphate + NADPH + H(+)</text>
        <dbReference type="Rhea" id="RHEA:32235"/>
        <dbReference type="ChEBI" id="CHEBI:15378"/>
        <dbReference type="ChEBI" id="CHEBI:43474"/>
        <dbReference type="ChEBI" id="CHEBI:57783"/>
        <dbReference type="ChEBI" id="CHEBI:64076"/>
        <dbReference type="ChEBI" id="CHEBI:456215"/>
        <dbReference type="ChEBI" id="CHEBI:456216"/>
        <dbReference type="EC" id="4.2.1.136"/>
    </reaction>
</comment>
<dbReference type="PANTHER" id="PTHR12592:SF0">
    <property type="entry name" value="ATP-DEPENDENT (S)-NAD(P)H-HYDRATE DEHYDRATASE"/>
    <property type="match status" value="1"/>
</dbReference>
<evidence type="ECO:0000256" key="4">
    <source>
        <dbReference type="ARBA" id="ARBA00023027"/>
    </source>
</evidence>
<gene>
    <name evidence="6" type="primary">nnrD</name>
    <name evidence="9" type="ORF">SAMN04488700_0057</name>
</gene>
<feature type="binding site" evidence="6">
    <location>
        <position position="215"/>
    </location>
    <ligand>
        <name>(6S)-NADPHX</name>
        <dbReference type="ChEBI" id="CHEBI:64076"/>
    </ligand>
</feature>
<evidence type="ECO:0000313" key="9">
    <source>
        <dbReference type="EMBL" id="SMH26332.1"/>
    </source>
</evidence>
<feature type="binding site" evidence="6">
    <location>
        <position position="101"/>
    </location>
    <ligand>
        <name>(6S)-NADPHX</name>
        <dbReference type="ChEBI" id="CHEBI:64076"/>
    </ligand>
</feature>
<keyword evidence="7" id="KW-1133">Transmembrane helix</keyword>
<evidence type="ECO:0000256" key="1">
    <source>
        <dbReference type="ARBA" id="ARBA00022741"/>
    </source>
</evidence>
<dbReference type="GO" id="GO:0110051">
    <property type="term" value="P:metabolite repair"/>
    <property type="evidence" value="ECO:0007669"/>
    <property type="project" value="TreeGrafter"/>
</dbReference>
<comment type="catalytic activity">
    <reaction evidence="6">
        <text>(6S)-NADHX + ADP = AMP + phosphate + NADH + H(+)</text>
        <dbReference type="Rhea" id="RHEA:32223"/>
        <dbReference type="ChEBI" id="CHEBI:15378"/>
        <dbReference type="ChEBI" id="CHEBI:43474"/>
        <dbReference type="ChEBI" id="CHEBI:57945"/>
        <dbReference type="ChEBI" id="CHEBI:64074"/>
        <dbReference type="ChEBI" id="CHEBI:456215"/>
        <dbReference type="ChEBI" id="CHEBI:456216"/>
        <dbReference type="EC" id="4.2.1.136"/>
    </reaction>
</comment>
<dbReference type="PANTHER" id="PTHR12592">
    <property type="entry name" value="ATP-DEPENDENT (S)-NAD(P)H-HYDRATE DEHYDRATASE FAMILY MEMBER"/>
    <property type="match status" value="1"/>
</dbReference>
<dbReference type="SUPFAM" id="SSF53613">
    <property type="entry name" value="Ribokinase-like"/>
    <property type="match status" value="1"/>
</dbReference>
<dbReference type="EMBL" id="FXBJ01000002">
    <property type="protein sequence ID" value="SMH26332.1"/>
    <property type="molecule type" value="Genomic_DNA"/>
</dbReference>
<dbReference type="GO" id="GO:0046496">
    <property type="term" value="P:nicotinamide nucleotide metabolic process"/>
    <property type="evidence" value="ECO:0007669"/>
    <property type="project" value="UniProtKB-UniRule"/>
</dbReference>
<evidence type="ECO:0000313" key="10">
    <source>
        <dbReference type="Proteomes" id="UP000193435"/>
    </source>
</evidence>
<feature type="transmembrane region" description="Helical" evidence="7">
    <location>
        <begin position="37"/>
        <end position="59"/>
    </location>
</feature>
<dbReference type="CDD" id="cd01171">
    <property type="entry name" value="YXKO-related"/>
    <property type="match status" value="1"/>
</dbReference>
<dbReference type="NCBIfam" id="TIGR00196">
    <property type="entry name" value="yjeF_cterm"/>
    <property type="match status" value="1"/>
</dbReference>
<feature type="binding site" evidence="6">
    <location>
        <position position="152"/>
    </location>
    <ligand>
        <name>(6S)-NADPHX</name>
        <dbReference type="ChEBI" id="CHEBI:64076"/>
    </ligand>
</feature>
<comment type="function">
    <text evidence="6">Catalyzes the dehydration of the S-form of NAD(P)HX at the expense of ADP, which is converted to AMP. Together with NAD(P)HX epimerase, which catalyzes the epimerization of the S- and R-forms, the enzyme allows the repair of both epimers of NAD(P)HX, a damaged form of NAD(P)H that is a result of enzymatic or heat-dependent hydration.</text>
</comment>
<dbReference type="PROSITE" id="PS01050">
    <property type="entry name" value="YJEF_C_2"/>
    <property type="match status" value="1"/>
</dbReference>
<evidence type="ECO:0000259" key="8">
    <source>
        <dbReference type="PROSITE" id="PS51383"/>
    </source>
</evidence>
<keyword evidence="9" id="KW-0418">Kinase</keyword>
<evidence type="ECO:0000256" key="3">
    <source>
        <dbReference type="ARBA" id="ARBA00022857"/>
    </source>
</evidence>
<dbReference type="HAMAP" id="MF_01965">
    <property type="entry name" value="NADHX_dehydratase"/>
    <property type="match status" value="1"/>
</dbReference>
<keyword evidence="7" id="KW-0812">Transmembrane</keyword>
<keyword evidence="1 6" id="KW-0547">Nucleotide-binding</keyword>
<dbReference type="EC" id="4.2.1.136" evidence="6"/>
<dbReference type="Gene3D" id="3.40.1190.20">
    <property type="match status" value="1"/>
</dbReference>
<dbReference type="GO" id="GO:0016301">
    <property type="term" value="F:kinase activity"/>
    <property type="evidence" value="ECO:0007669"/>
    <property type="project" value="UniProtKB-KW"/>
</dbReference>
<dbReference type="GO" id="GO:0005524">
    <property type="term" value="F:ATP binding"/>
    <property type="evidence" value="ECO:0007669"/>
    <property type="project" value="UniProtKB-KW"/>
</dbReference>
<keyword evidence="10" id="KW-1185">Reference proteome</keyword>
<evidence type="ECO:0000256" key="6">
    <source>
        <dbReference type="HAMAP-Rule" id="MF_01965"/>
    </source>
</evidence>
<dbReference type="AlphaFoldDB" id="A0A1X7MNB6"/>
<dbReference type="Proteomes" id="UP000193435">
    <property type="component" value="Unassembled WGS sequence"/>
</dbReference>
<dbReference type="InterPro" id="IPR017953">
    <property type="entry name" value="Carbohydrate_kinase_pred_CS"/>
</dbReference>
<dbReference type="InterPro" id="IPR000631">
    <property type="entry name" value="CARKD"/>
</dbReference>
<reference evidence="9 10" key="1">
    <citation type="submission" date="2017-04" db="EMBL/GenBank/DDBJ databases">
        <authorList>
            <person name="Afonso C.L."/>
            <person name="Miller P.J."/>
            <person name="Scott M.A."/>
            <person name="Spackman E."/>
            <person name="Goraichik I."/>
            <person name="Dimitrov K.M."/>
            <person name="Suarez D.L."/>
            <person name="Swayne D.E."/>
        </authorList>
    </citation>
    <scope>NUCLEOTIDE SEQUENCE [LARGE SCALE GENOMIC DNA]</scope>
    <source>
        <strain evidence="9 10">LMG26642</strain>
    </source>
</reference>
<comment type="subunit">
    <text evidence="6">Homotetramer.</text>
</comment>
<feature type="binding site" evidence="6">
    <location>
        <begin position="186"/>
        <end position="190"/>
    </location>
    <ligand>
        <name>AMP</name>
        <dbReference type="ChEBI" id="CHEBI:456215"/>
    </ligand>
</feature>
<dbReference type="Pfam" id="PF01256">
    <property type="entry name" value="Carb_kinase"/>
    <property type="match status" value="1"/>
</dbReference>
<dbReference type="GO" id="GO:0052856">
    <property type="term" value="F:NAD(P)HX epimerase activity"/>
    <property type="evidence" value="ECO:0007669"/>
    <property type="project" value="TreeGrafter"/>
</dbReference>
<name>A0A1X7MNB6_9LACT</name>